<dbReference type="PROSITE" id="PS50106">
    <property type="entry name" value="PDZ"/>
    <property type="match status" value="1"/>
</dbReference>
<dbReference type="InterPro" id="IPR041489">
    <property type="entry name" value="PDZ_6"/>
</dbReference>
<dbReference type="SMART" id="SM00245">
    <property type="entry name" value="TSPc"/>
    <property type="match status" value="1"/>
</dbReference>
<keyword evidence="3 5" id="KW-0378">Hydrolase</keyword>
<dbReference type="RefSeq" id="WP_283753887.1">
    <property type="nucleotide sequence ID" value="NZ_JAQOSP010000081.1"/>
</dbReference>
<evidence type="ECO:0000256" key="5">
    <source>
        <dbReference type="RuleBase" id="RU004404"/>
    </source>
</evidence>
<gene>
    <name evidence="7" type="ORF">PMG71_11885</name>
</gene>
<evidence type="ECO:0000259" key="6">
    <source>
        <dbReference type="PROSITE" id="PS50106"/>
    </source>
</evidence>
<dbReference type="SUPFAM" id="SSF50156">
    <property type="entry name" value="PDZ domain-like"/>
    <property type="match status" value="1"/>
</dbReference>
<comment type="similarity">
    <text evidence="1 5">Belongs to the peptidase S41A family.</text>
</comment>
<dbReference type="InterPro" id="IPR005151">
    <property type="entry name" value="Tail-specific_protease"/>
</dbReference>
<dbReference type="CDD" id="cd06782">
    <property type="entry name" value="cpPDZ_CPP-like"/>
    <property type="match status" value="1"/>
</dbReference>
<evidence type="ECO:0000256" key="2">
    <source>
        <dbReference type="ARBA" id="ARBA00022670"/>
    </source>
</evidence>
<evidence type="ECO:0000256" key="1">
    <source>
        <dbReference type="ARBA" id="ARBA00009179"/>
    </source>
</evidence>
<dbReference type="InterPro" id="IPR054621">
    <property type="entry name" value="Cterm_S41_CtpA"/>
</dbReference>
<evidence type="ECO:0000313" key="7">
    <source>
        <dbReference type="EMBL" id="MDJ1170130.1"/>
    </source>
</evidence>
<dbReference type="InterPro" id="IPR036034">
    <property type="entry name" value="PDZ_sf"/>
</dbReference>
<feature type="domain" description="PDZ" evidence="6">
    <location>
        <begin position="100"/>
        <end position="184"/>
    </location>
</feature>
<dbReference type="Pfam" id="PF03572">
    <property type="entry name" value="Peptidase_S41"/>
    <property type="match status" value="1"/>
</dbReference>
<reference evidence="7 8" key="1">
    <citation type="submission" date="2023-01" db="EMBL/GenBank/DDBJ databases">
        <title>Novel diversity within Roseofilum (Cyanobacteria; Desertifilaceae) from marine benthic mats with descriptions of four novel species.</title>
        <authorList>
            <person name="Wang Y."/>
            <person name="Berthold D.E."/>
            <person name="Hu J."/>
            <person name="Lefler F.W."/>
            <person name="Laughinghouse H.D. IV."/>
        </authorList>
    </citation>
    <scope>NUCLEOTIDE SEQUENCE [LARGE SCALE GENOMIC DNA]</scope>
    <source>
        <strain evidence="7 8">BLCC-M154</strain>
    </source>
</reference>
<organism evidence="7 8">
    <name type="scientific">Roseofilum acuticapitatum BLCC-M154</name>
    <dbReference type="NCBI Taxonomy" id="3022444"/>
    <lineage>
        <taxon>Bacteria</taxon>
        <taxon>Bacillati</taxon>
        <taxon>Cyanobacteriota</taxon>
        <taxon>Cyanophyceae</taxon>
        <taxon>Desertifilales</taxon>
        <taxon>Desertifilaceae</taxon>
        <taxon>Roseofilum</taxon>
        <taxon>Roseofilum acuticapitatum</taxon>
    </lineage>
</organism>
<dbReference type="PANTHER" id="PTHR32060:SF30">
    <property type="entry name" value="CARBOXY-TERMINAL PROCESSING PROTEASE CTPA"/>
    <property type="match status" value="1"/>
</dbReference>
<evidence type="ECO:0000313" key="8">
    <source>
        <dbReference type="Proteomes" id="UP001235303"/>
    </source>
</evidence>
<dbReference type="InterPro" id="IPR029045">
    <property type="entry name" value="ClpP/crotonase-like_dom_sf"/>
</dbReference>
<evidence type="ECO:0000256" key="3">
    <source>
        <dbReference type="ARBA" id="ARBA00022801"/>
    </source>
</evidence>
<dbReference type="NCBIfam" id="TIGR00225">
    <property type="entry name" value="prc"/>
    <property type="match status" value="1"/>
</dbReference>
<dbReference type="Pfam" id="PF17820">
    <property type="entry name" value="PDZ_6"/>
    <property type="match status" value="1"/>
</dbReference>
<comment type="caution">
    <text evidence="7">The sequence shown here is derived from an EMBL/GenBank/DDBJ whole genome shotgun (WGS) entry which is preliminary data.</text>
</comment>
<proteinExistence type="inferred from homology"/>
<keyword evidence="8" id="KW-1185">Reference proteome</keyword>
<evidence type="ECO:0000256" key="4">
    <source>
        <dbReference type="ARBA" id="ARBA00022825"/>
    </source>
</evidence>
<dbReference type="Gene3D" id="2.30.42.10">
    <property type="match status" value="1"/>
</dbReference>
<protein>
    <submittedName>
        <fullName evidence="7">S41 family peptidase</fullName>
    </submittedName>
</protein>
<name>A0ABT7AT98_9CYAN</name>
<dbReference type="Gene3D" id="3.90.226.10">
    <property type="entry name" value="2-enoyl-CoA Hydratase, Chain A, domain 1"/>
    <property type="match status" value="1"/>
</dbReference>
<dbReference type="SMART" id="SM00228">
    <property type="entry name" value="PDZ"/>
    <property type="match status" value="1"/>
</dbReference>
<keyword evidence="2 5" id="KW-0645">Protease</keyword>
<dbReference type="CDD" id="cd07560">
    <property type="entry name" value="Peptidase_S41_CPP"/>
    <property type="match status" value="1"/>
</dbReference>
<dbReference type="InterPro" id="IPR004447">
    <property type="entry name" value="Peptidase_S41A"/>
</dbReference>
<dbReference type="EMBL" id="JAQOSP010000081">
    <property type="protein sequence ID" value="MDJ1170130.1"/>
    <property type="molecule type" value="Genomic_DNA"/>
</dbReference>
<keyword evidence="4 5" id="KW-0720">Serine protease</keyword>
<dbReference type="SUPFAM" id="SSF52096">
    <property type="entry name" value="ClpP/crotonase"/>
    <property type="match status" value="1"/>
</dbReference>
<accession>A0ABT7AT98</accession>
<dbReference type="Gene3D" id="3.30.750.44">
    <property type="match status" value="1"/>
</dbReference>
<dbReference type="NCBIfam" id="NF045588">
    <property type="entry name" value="Cterm_S41_CtpA"/>
    <property type="match status" value="1"/>
</dbReference>
<dbReference type="Proteomes" id="UP001235303">
    <property type="component" value="Unassembled WGS sequence"/>
</dbReference>
<dbReference type="PANTHER" id="PTHR32060">
    <property type="entry name" value="TAIL-SPECIFIC PROTEASE"/>
    <property type="match status" value="1"/>
</dbReference>
<dbReference type="InterPro" id="IPR001478">
    <property type="entry name" value="PDZ"/>
</dbReference>
<sequence>MVKRFFGVVCFLVLYLAIALGGWISPAYALTQEQKLYNEVWRIVNRSYLDETFNHQNWWFVRQKALKKPLRTREETYTAIDQMLKSLDDPFTRFLPPESYRSLQVTTSGELSGVGLQIALDAQTGLLTVIAPIAGSPAEAAGLQPRDRIMAIDGISTRELTIEEAANRMRGPIGTVVTLTIESDRQERETVEITRDHITLNPVIADLRSIDSKSGSIPIGYMRLTQFNAYASQELGQAIARLEDQGAAGYILDLRNNPGGLLTAGIEIARQWIDRGTIVYVVNRQGVLESFEATGSALTNDPLVVLVNHGTASASEILAGALQDNDRAQLLGETTFGKGLIQSLFDLSDGSGLAVTIAKYETPDHHDINKLGIEPDRVVPLESISRNQIATASDPQYQAALEVLAQQTHS</sequence>